<dbReference type="EMBL" id="JANHOG010000003">
    <property type="protein sequence ID" value="KAJ3559921.1"/>
    <property type="molecule type" value="Genomic_DNA"/>
</dbReference>
<name>A0ACC1TFI8_9APHY</name>
<organism evidence="1 2">
    <name type="scientific">Phlebia brevispora</name>
    <dbReference type="NCBI Taxonomy" id="194682"/>
    <lineage>
        <taxon>Eukaryota</taxon>
        <taxon>Fungi</taxon>
        <taxon>Dikarya</taxon>
        <taxon>Basidiomycota</taxon>
        <taxon>Agaricomycotina</taxon>
        <taxon>Agaricomycetes</taxon>
        <taxon>Polyporales</taxon>
        <taxon>Meruliaceae</taxon>
        <taxon>Phlebia</taxon>
    </lineage>
</organism>
<evidence type="ECO:0000313" key="2">
    <source>
        <dbReference type="Proteomes" id="UP001148662"/>
    </source>
</evidence>
<reference evidence="1" key="1">
    <citation type="submission" date="2022-07" db="EMBL/GenBank/DDBJ databases">
        <title>Genome Sequence of Phlebia brevispora.</title>
        <authorList>
            <person name="Buettner E."/>
        </authorList>
    </citation>
    <scope>NUCLEOTIDE SEQUENCE</scope>
    <source>
        <strain evidence="1">MPL23</strain>
    </source>
</reference>
<comment type="caution">
    <text evidence="1">The sequence shown here is derived from an EMBL/GenBank/DDBJ whole genome shotgun (WGS) entry which is preliminary data.</text>
</comment>
<keyword evidence="2" id="KW-1185">Reference proteome</keyword>
<sequence>MERRWYPTVEIMNTQPSREDDRENDYEQEACRTVEAVADVLRYMQSVGNLSLSCNCAGEYLHGFPCTPVPPNGAQTLIRTPNRIDRRLENTIFPSINSVKVHSTRNGSRVDLNTLLDVAVIQAEWRHPVSELHVCCAKNSRLYFSLELLESKLEEFATGMTTCADKEDRKHR</sequence>
<proteinExistence type="predicted"/>
<gene>
    <name evidence="1" type="ORF">NM688_g33</name>
</gene>
<protein>
    <submittedName>
        <fullName evidence="1">Uncharacterized protein</fullName>
    </submittedName>
</protein>
<accession>A0ACC1TFI8</accession>
<evidence type="ECO:0000313" key="1">
    <source>
        <dbReference type="EMBL" id="KAJ3559921.1"/>
    </source>
</evidence>
<dbReference type="Proteomes" id="UP001148662">
    <property type="component" value="Unassembled WGS sequence"/>
</dbReference>